<keyword evidence="11" id="KW-0963">Cytoplasm</keyword>
<dbReference type="InterPro" id="IPR029063">
    <property type="entry name" value="SAM-dependent_MTases_sf"/>
</dbReference>
<feature type="binding site" evidence="11">
    <location>
        <position position="98"/>
    </location>
    <ligand>
        <name>S-adenosyl-L-methionine</name>
        <dbReference type="ChEBI" id="CHEBI:59789"/>
    </ligand>
</feature>
<dbReference type="Pfam" id="PF01728">
    <property type="entry name" value="FtsJ"/>
    <property type="match status" value="1"/>
</dbReference>
<feature type="binding site" evidence="11">
    <location>
        <position position="64"/>
    </location>
    <ligand>
        <name>S-adenosyl-L-methionine</name>
        <dbReference type="ChEBI" id="CHEBI:59789"/>
    </ligand>
</feature>
<feature type="active site" description="Proton acceptor" evidence="11 12">
    <location>
        <position position="163"/>
    </location>
</feature>
<dbReference type="PANTHER" id="PTHR10920">
    <property type="entry name" value="RIBOSOMAL RNA METHYLTRANSFERASE"/>
    <property type="match status" value="1"/>
</dbReference>
<dbReference type="GeneID" id="58264420"/>
<comment type="subcellular location">
    <subcellularLocation>
        <location evidence="11">Cytoplasm</location>
    </subcellularLocation>
</comment>
<evidence type="ECO:0000256" key="4">
    <source>
        <dbReference type="ARBA" id="ARBA00022691"/>
    </source>
</evidence>
<dbReference type="RefSeq" id="WP_008315452.1">
    <property type="nucleotide sequence ID" value="NZ_CP115969.1"/>
</dbReference>
<reference evidence="14" key="1">
    <citation type="submission" date="2021-03" db="EMBL/GenBank/DDBJ databases">
        <title>Identification and antibiotic profiling of Wohlfahrtiimonas chitiniclastica, an underestimated human pathogen.</title>
        <authorList>
            <person name="Kopf A."/>
            <person name="Bunk B."/>
            <person name="Coldewey S."/>
            <person name="Gunzer F."/>
            <person name="Riedel T."/>
            <person name="Schroettner P."/>
        </authorList>
    </citation>
    <scope>NUCLEOTIDE SEQUENCE</scope>
    <source>
        <strain evidence="14">DSM 100917</strain>
    </source>
</reference>
<sequence>MGKKRTPSSSRWLKEHHDDEYVLRARKENWRSRAIYKLSEMDEKDRLFKPGMTIVDLGAAPGSWSQYAMHKVGHNGKVFALDILPMNPVAGVDIITGDFREESVLHELEALLDGRKIDVVISDMAPNTSGMKGVDQPRMMYLLDLAFDFSYHHLKPGGDFLMKIFQGEGFEEYLKQLRENFDKVLTRKPKASRARSSEIYLLARGFKGRKE</sequence>
<dbReference type="PIRSF" id="PIRSF005461">
    <property type="entry name" value="23S_rRNA_mtase"/>
    <property type="match status" value="1"/>
</dbReference>
<keyword evidence="1 11" id="KW-0698">rRNA processing</keyword>
<evidence type="ECO:0000313" key="14">
    <source>
        <dbReference type="EMBL" id="MBS7824333.1"/>
    </source>
</evidence>
<dbReference type="Gene3D" id="3.40.50.150">
    <property type="entry name" value="Vaccinia Virus protein VP39"/>
    <property type="match status" value="1"/>
</dbReference>
<dbReference type="GO" id="GO:0005737">
    <property type="term" value="C:cytoplasm"/>
    <property type="evidence" value="ECO:0007669"/>
    <property type="project" value="UniProtKB-SubCell"/>
</dbReference>
<protein>
    <recommendedName>
        <fullName evidence="7 11">Ribosomal RNA large subunit methyltransferase E</fullName>
        <ecNumber evidence="6 11">2.1.1.166</ecNumber>
    </recommendedName>
    <alternativeName>
        <fullName evidence="9 11">23S rRNA Um2552 methyltransferase</fullName>
    </alternativeName>
    <alternativeName>
        <fullName evidence="8 11">rRNA (uridine-2'-O-)-methyltransferase</fullName>
    </alternativeName>
</protein>
<accession>A0A165HNG8</accession>
<evidence type="ECO:0000256" key="5">
    <source>
        <dbReference type="ARBA" id="ARBA00037569"/>
    </source>
</evidence>
<name>A0A165HNG8_9GAMM</name>
<keyword evidence="3 11" id="KW-0808">Transferase</keyword>
<feature type="domain" description="Ribosomal RNA methyltransferase FtsJ" evidence="13">
    <location>
        <begin position="30"/>
        <end position="206"/>
    </location>
</feature>
<feature type="binding site" evidence="11">
    <location>
        <position position="123"/>
    </location>
    <ligand>
        <name>S-adenosyl-L-methionine</name>
        <dbReference type="ChEBI" id="CHEBI:59789"/>
    </ligand>
</feature>
<gene>
    <name evidence="11 14" type="primary">rlmE</name>
    <name evidence="11" type="synonym">ftsJ</name>
    <name evidence="11" type="synonym">rrmJ</name>
    <name evidence="14" type="ORF">J7561_03835</name>
</gene>
<dbReference type="InterPro" id="IPR050082">
    <property type="entry name" value="RNA_methyltr_RlmE"/>
</dbReference>
<dbReference type="HAMAP" id="MF_01547">
    <property type="entry name" value="RNA_methyltr_E"/>
    <property type="match status" value="1"/>
</dbReference>
<dbReference type="NCBIfam" id="NF008390">
    <property type="entry name" value="PRK11188.1"/>
    <property type="match status" value="1"/>
</dbReference>
<evidence type="ECO:0000256" key="11">
    <source>
        <dbReference type="HAMAP-Rule" id="MF_01547"/>
    </source>
</evidence>
<evidence type="ECO:0000256" key="7">
    <source>
        <dbReference type="ARBA" id="ARBA00041129"/>
    </source>
</evidence>
<dbReference type="InterPro" id="IPR002877">
    <property type="entry name" value="RNA_MeTrfase_FtsJ_dom"/>
</dbReference>
<dbReference type="GO" id="GO:0008650">
    <property type="term" value="F:rRNA (uridine-2'-O-)-methyltransferase activity"/>
    <property type="evidence" value="ECO:0007669"/>
    <property type="project" value="UniProtKB-UniRule"/>
</dbReference>
<dbReference type="FunFam" id="3.40.50.150:FF:000005">
    <property type="entry name" value="Ribosomal RNA large subunit methyltransferase E"/>
    <property type="match status" value="1"/>
</dbReference>
<feature type="binding site" evidence="11">
    <location>
        <position position="82"/>
    </location>
    <ligand>
        <name>S-adenosyl-L-methionine</name>
        <dbReference type="ChEBI" id="CHEBI:59789"/>
    </ligand>
</feature>
<organism evidence="14 15">
    <name type="scientific">Wohlfahrtiimonas chitiniclastica</name>
    <dbReference type="NCBI Taxonomy" id="400946"/>
    <lineage>
        <taxon>Bacteria</taxon>
        <taxon>Pseudomonadati</taxon>
        <taxon>Pseudomonadota</taxon>
        <taxon>Gammaproteobacteria</taxon>
        <taxon>Cardiobacteriales</taxon>
        <taxon>Ignatzschineriaceae</taxon>
        <taxon>Wohlfahrtiimonas</taxon>
    </lineage>
</organism>
<evidence type="ECO:0000256" key="12">
    <source>
        <dbReference type="PIRSR" id="PIRSR005461-1"/>
    </source>
</evidence>
<keyword evidence="4 11" id="KW-0949">S-adenosyl-L-methionine</keyword>
<comment type="similarity">
    <text evidence="11">Belongs to the class I-like SAM-binding methyltransferase superfamily. RNA methyltransferase RlmE family.</text>
</comment>
<evidence type="ECO:0000256" key="6">
    <source>
        <dbReference type="ARBA" id="ARBA00038861"/>
    </source>
</evidence>
<feature type="binding site" evidence="11">
    <location>
        <position position="62"/>
    </location>
    <ligand>
        <name>S-adenosyl-L-methionine</name>
        <dbReference type="ChEBI" id="CHEBI:59789"/>
    </ligand>
</feature>
<evidence type="ECO:0000256" key="3">
    <source>
        <dbReference type="ARBA" id="ARBA00022679"/>
    </source>
</evidence>
<evidence type="ECO:0000259" key="13">
    <source>
        <dbReference type="Pfam" id="PF01728"/>
    </source>
</evidence>
<comment type="catalytic activity">
    <reaction evidence="10 11">
        <text>uridine(2552) in 23S rRNA + S-adenosyl-L-methionine = 2'-O-methyluridine(2552) in 23S rRNA + S-adenosyl-L-homocysteine + H(+)</text>
        <dbReference type="Rhea" id="RHEA:42720"/>
        <dbReference type="Rhea" id="RHEA-COMP:10202"/>
        <dbReference type="Rhea" id="RHEA-COMP:10203"/>
        <dbReference type="ChEBI" id="CHEBI:15378"/>
        <dbReference type="ChEBI" id="CHEBI:57856"/>
        <dbReference type="ChEBI" id="CHEBI:59789"/>
        <dbReference type="ChEBI" id="CHEBI:65315"/>
        <dbReference type="ChEBI" id="CHEBI:74478"/>
        <dbReference type="EC" id="2.1.1.166"/>
    </reaction>
</comment>
<evidence type="ECO:0000256" key="8">
    <source>
        <dbReference type="ARBA" id="ARBA00041995"/>
    </source>
</evidence>
<comment type="function">
    <text evidence="5 11">Specifically methylates the uridine in position 2552 of 23S rRNA at the 2'-O position of the ribose in the fully assembled 50S ribosomal subunit.</text>
</comment>
<keyword evidence="2 11" id="KW-0489">Methyltransferase</keyword>
<dbReference type="AlphaFoldDB" id="A0A165HNG8"/>
<evidence type="ECO:0000256" key="2">
    <source>
        <dbReference type="ARBA" id="ARBA00022603"/>
    </source>
</evidence>
<dbReference type="EMBL" id="JAGIBU010000002">
    <property type="protein sequence ID" value="MBS7824333.1"/>
    <property type="molecule type" value="Genomic_DNA"/>
</dbReference>
<evidence type="ECO:0000313" key="15">
    <source>
        <dbReference type="Proteomes" id="UP000680020"/>
    </source>
</evidence>
<comment type="caution">
    <text evidence="14">The sequence shown here is derived from an EMBL/GenBank/DDBJ whole genome shotgun (WGS) entry which is preliminary data.</text>
</comment>
<dbReference type="SUPFAM" id="SSF53335">
    <property type="entry name" value="S-adenosyl-L-methionine-dependent methyltransferases"/>
    <property type="match status" value="1"/>
</dbReference>
<dbReference type="PANTHER" id="PTHR10920:SF18">
    <property type="entry name" value="RRNA METHYLTRANSFERASE 2, MITOCHONDRIAL"/>
    <property type="match status" value="1"/>
</dbReference>
<evidence type="ECO:0000256" key="10">
    <source>
        <dbReference type="ARBA" id="ARBA00048970"/>
    </source>
</evidence>
<evidence type="ECO:0000256" key="9">
    <source>
        <dbReference type="ARBA" id="ARBA00042745"/>
    </source>
</evidence>
<proteinExistence type="inferred from homology"/>
<evidence type="ECO:0000256" key="1">
    <source>
        <dbReference type="ARBA" id="ARBA00022552"/>
    </source>
</evidence>
<dbReference type="Proteomes" id="UP000680020">
    <property type="component" value="Unassembled WGS sequence"/>
</dbReference>
<dbReference type="EC" id="2.1.1.166" evidence="6 11"/>
<dbReference type="InterPro" id="IPR015507">
    <property type="entry name" value="rRNA-MeTfrase_E"/>
</dbReference>